<reference evidence="1" key="2">
    <citation type="journal article" date="2010" name="Appl. Environ. Microbiol.">
        <title>Comparative analysis of acidobacterial genomic fragments from terrestrial and aquatic metagenomic libraries, with emphasis on acidobacteria subdivision 6.</title>
        <authorList>
            <person name="Kielak A.M."/>
            <person name="van Veen J.A."/>
            <person name="Kowalchuk G.A."/>
        </authorList>
    </citation>
    <scope>NUCLEOTIDE SEQUENCE</scope>
</reference>
<dbReference type="AlphaFoldDB" id="E3T6Y2"/>
<name>E3T6Y2_9BACT</name>
<dbReference type="PANTHER" id="PTHR19879">
    <property type="entry name" value="TRANSCRIPTION INITIATION FACTOR TFIID"/>
    <property type="match status" value="1"/>
</dbReference>
<dbReference type="EMBL" id="GU260711">
    <property type="protein sequence ID" value="ADC36076.1"/>
    <property type="molecule type" value="Genomic_DNA"/>
</dbReference>
<organism evidence="1">
    <name type="scientific">uncultured bacterium 164</name>
    <dbReference type="NCBI Taxonomy" id="698382"/>
    <lineage>
        <taxon>Bacteria</taxon>
        <taxon>environmental samples</taxon>
    </lineage>
</organism>
<reference evidence="1" key="1">
    <citation type="submission" date="2009-12" db="EMBL/GenBank/DDBJ databases">
        <authorList>
            <person name="Kielak A."/>
            <person name="van Veen J.A."/>
            <person name="Kowalchuk G.A."/>
        </authorList>
    </citation>
    <scope>NUCLEOTIDE SEQUENCE</scope>
</reference>
<accession>E3T6Y2</accession>
<dbReference type="SUPFAM" id="SSF50978">
    <property type="entry name" value="WD40 repeat-like"/>
    <property type="match status" value="1"/>
</dbReference>
<dbReference type="SMART" id="SM00320">
    <property type="entry name" value="WD40"/>
    <property type="match status" value="4"/>
</dbReference>
<dbReference type="InterPro" id="IPR015943">
    <property type="entry name" value="WD40/YVTN_repeat-like_dom_sf"/>
</dbReference>
<dbReference type="Gene3D" id="2.130.10.10">
    <property type="entry name" value="YVTN repeat-like/Quinoprotein amine dehydrogenase"/>
    <property type="match status" value="2"/>
</dbReference>
<protein>
    <submittedName>
        <fullName evidence="1">Uncharacterized protein</fullName>
    </submittedName>
</protein>
<dbReference type="PANTHER" id="PTHR19879:SF9">
    <property type="entry name" value="TRANSCRIPTION INITIATION FACTOR TFIID SUBUNIT 5"/>
    <property type="match status" value="1"/>
</dbReference>
<sequence length="332" mass="35715">MPIIIWSQQQSENTTHQGAIAFSPDGQLVASGRSDNNDVNIWSAANGGLIRTLNGRDNNANVLAFSPDSQYLVSGSPSSLSLNLWRVSDGVRLVGRLPGFTNGVRGLSFSPDGQMLAVNGFHANTYKIFHIPDMTLIGEFGNFDPVLGYNARIFSIGFSRDGQFIALGATRGIYLRNVSDGSLVRIINPNYPDAITTYSIAFAPNGTDVAAGVSNLDPTYGNCIDCSIKLFRIADGTLLHTYTDPSGMVFPDVEFSPNGRVIAAGFSDSNGTISSGAAQFWNVATEQTLRRDSRDFWVQDLAYAPSGKTYAFYGADGVIAVVRAPDVIYSDH</sequence>
<dbReference type="Pfam" id="PF00400">
    <property type="entry name" value="WD40"/>
    <property type="match status" value="3"/>
</dbReference>
<dbReference type="InterPro" id="IPR001680">
    <property type="entry name" value="WD40_rpt"/>
</dbReference>
<evidence type="ECO:0000313" key="1">
    <source>
        <dbReference type="EMBL" id="ADC36076.1"/>
    </source>
</evidence>
<dbReference type="InterPro" id="IPR036322">
    <property type="entry name" value="WD40_repeat_dom_sf"/>
</dbReference>
<proteinExistence type="predicted"/>